<dbReference type="AlphaFoldDB" id="A0A1B2IWK0"/>
<reference evidence="3 4" key="1">
    <citation type="submission" date="2016-03" db="EMBL/GenBank/DDBJ databases">
        <title>Pediococcus and Lactobacillus from brewery environment - whole genome sequencing and assembly.</title>
        <authorList>
            <person name="Behr J."/>
            <person name="Geissler A.J."/>
            <person name="Vogel R.F."/>
        </authorList>
    </citation>
    <scope>NUCLEOTIDE SEQUENCE [LARGE SCALE GENOMIC DNA]</scope>
    <source>
        <strain evidence="3 4">TMW 1.1995</strain>
    </source>
</reference>
<feature type="transmembrane region" description="Helical" evidence="1">
    <location>
        <begin position="6"/>
        <end position="27"/>
    </location>
</feature>
<dbReference type="PANTHER" id="PTHR45138:SF2">
    <property type="entry name" value="DIGUANYLATE CYCLASE VDCA"/>
    <property type="match status" value="1"/>
</dbReference>
<dbReference type="Pfam" id="PF00990">
    <property type="entry name" value="GGDEF"/>
    <property type="match status" value="1"/>
</dbReference>
<protein>
    <recommendedName>
        <fullName evidence="2">GGDEF domain-containing protein</fullName>
    </recommendedName>
</protein>
<dbReference type="GO" id="GO:0052621">
    <property type="term" value="F:diguanylate cyclase activity"/>
    <property type="evidence" value="ECO:0007669"/>
    <property type="project" value="TreeGrafter"/>
</dbReference>
<accession>A0A1B2IWK0</accession>
<evidence type="ECO:0000313" key="3">
    <source>
        <dbReference type="EMBL" id="ANZ66399.1"/>
    </source>
</evidence>
<dbReference type="EMBL" id="CP014924">
    <property type="protein sequence ID" value="ANZ66399.1"/>
    <property type="molecule type" value="Genomic_DNA"/>
</dbReference>
<keyword evidence="4" id="KW-1185">Reference proteome</keyword>
<keyword evidence="1" id="KW-0812">Transmembrane</keyword>
<feature type="domain" description="GGDEF" evidence="2">
    <location>
        <begin position="241"/>
        <end position="374"/>
    </location>
</feature>
<organism evidence="3 4">
    <name type="scientific">Secundilactobacillus paracollinoides</name>
    <dbReference type="NCBI Taxonomy" id="240427"/>
    <lineage>
        <taxon>Bacteria</taxon>
        <taxon>Bacillati</taxon>
        <taxon>Bacillota</taxon>
        <taxon>Bacilli</taxon>
        <taxon>Lactobacillales</taxon>
        <taxon>Lactobacillaceae</taxon>
        <taxon>Secundilactobacillus</taxon>
    </lineage>
</organism>
<dbReference type="InterPro" id="IPR043128">
    <property type="entry name" value="Rev_trsase/Diguanyl_cyclase"/>
</dbReference>
<dbReference type="InterPro" id="IPR050469">
    <property type="entry name" value="Diguanylate_Cyclase"/>
</dbReference>
<dbReference type="RefSeq" id="WP_054708345.1">
    <property type="nucleotide sequence ID" value="NZ_CP014912.1"/>
</dbReference>
<dbReference type="SUPFAM" id="SSF55073">
    <property type="entry name" value="Nucleotide cyclase"/>
    <property type="match status" value="1"/>
</dbReference>
<dbReference type="GO" id="GO:0005886">
    <property type="term" value="C:plasma membrane"/>
    <property type="evidence" value="ECO:0007669"/>
    <property type="project" value="TreeGrafter"/>
</dbReference>
<feature type="transmembrane region" description="Helical" evidence="1">
    <location>
        <begin position="177"/>
        <end position="194"/>
    </location>
</feature>
<feature type="transmembrane region" description="Helical" evidence="1">
    <location>
        <begin position="99"/>
        <end position="115"/>
    </location>
</feature>
<dbReference type="InterPro" id="IPR000160">
    <property type="entry name" value="GGDEF_dom"/>
</dbReference>
<dbReference type="GO" id="GO:1902201">
    <property type="term" value="P:negative regulation of bacterial-type flagellum-dependent cell motility"/>
    <property type="evidence" value="ECO:0007669"/>
    <property type="project" value="TreeGrafter"/>
</dbReference>
<dbReference type="PROSITE" id="PS50887">
    <property type="entry name" value="GGDEF"/>
    <property type="match status" value="1"/>
</dbReference>
<evidence type="ECO:0000313" key="4">
    <source>
        <dbReference type="Proteomes" id="UP000093267"/>
    </source>
</evidence>
<sequence>MFWRNLFSSMAFLTFGLVGFAAIFGNIETVSERLATKRHWLSVFRQELALVGYVCVALVGLYFLAQSWWHQSNDGTLYWIFINAQFLVLIYSNLMLKSVWSFLIVQSMGAVILGGTGSMSVYTWAVFMIAGAIIFTERLYNSFFDRRPVLYAIPPLLVGMGSWYAVSVSYYITHAQLLVQIVAFLVSGFGVYTFNRQLHNDQRVLVKLTQEVQYDALTGARNWMMFRDDLERAFSKVHHNRQTSLIVFDVDHFKSVNDTFGHLAGNQVLMATCSTVQQVLSEVGAADTLYRTGGEEFAIVLVDRTPEMARQITELCQIRLRRLIVRDQGEQIRITASFGVTTMTRHDRNATEAFRRADKNLYQSKRMGRDRITV</sequence>
<dbReference type="STRING" id="240427.AYR62_12900"/>
<name>A0A1B2IWK0_9LACO</name>
<feature type="transmembrane region" description="Helical" evidence="1">
    <location>
        <begin position="48"/>
        <end position="69"/>
    </location>
</feature>
<keyword evidence="1" id="KW-1133">Transmembrane helix</keyword>
<feature type="transmembrane region" description="Helical" evidence="1">
    <location>
        <begin position="75"/>
        <end position="92"/>
    </location>
</feature>
<dbReference type="PANTHER" id="PTHR45138">
    <property type="entry name" value="REGULATORY COMPONENTS OF SENSORY TRANSDUCTION SYSTEM"/>
    <property type="match status" value="1"/>
</dbReference>
<keyword evidence="1" id="KW-0472">Membrane</keyword>
<feature type="transmembrane region" description="Helical" evidence="1">
    <location>
        <begin position="149"/>
        <end position="171"/>
    </location>
</feature>
<evidence type="ECO:0000259" key="2">
    <source>
        <dbReference type="PROSITE" id="PS50887"/>
    </source>
</evidence>
<dbReference type="Proteomes" id="UP000093267">
    <property type="component" value="Chromosome"/>
</dbReference>
<gene>
    <name evidence="3" type="ORF">AYR63_04120</name>
</gene>
<proteinExistence type="predicted"/>
<dbReference type="Gene3D" id="3.30.70.270">
    <property type="match status" value="1"/>
</dbReference>
<dbReference type="InterPro" id="IPR029787">
    <property type="entry name" value="Nucleotide_cyclase"/>
</dbReference>
<dbReference type="NCBIfam" id="TIGR00254">
    <property type="entry name" value="GGDEF"/>
    <property type="match status" value="1"/>
</dbReference>
<evidence type="ECO:0000256" key="1">
    <source>
        <dbReference type="SAM" id="Phobius"/>
    </source>
</evidence>
<dbReference type="GO" id="GO:0043709">
    <property type="term" value="P:cell adhesion involved in single-species biofilm formation"/>
    <property type="evidence" value="ECO:0007669"/>
    <property type="project" value="TreeGrafter"/>
</dbReference>
<feature type="transmembrane region" description="Helical" evidence="1">
    <location>
        <begin position="121"/>
        <end position="140"/>
    </location>
</feature>
<dbReference type="CDD" id="cd01949">
    <property type="entry name" value="GGDEF"/>
    <property type="match status" value="1"/>
</dbReference>
<dbReference type="SMART" id="SM00267">
    <property type="entry name" value="GGDEF"/>
    <property type="match status" value="1"/>
</dbReference>